<dbReference type="GO" id="GO:0006351">
    <property type="term" value="P:DNA-templated transcription"/>
    <property type="evidence" value="ECO:0007669"/>
    <property type="project" value="InterPro"/>
</dbReference>
<evidence type="ECO:0000313" key="8">
    <source>
        <dbReference type="Proteomes" id="UP001149074"/>
    </source>
</evidence>
<keyword evidence="4" id="KW-0804">Transcription</keyword>
<dbReference type="OrthoDB" id="424974at2759"/>
<reference evidence="7" key="1">
    <citation type="submission" date="2022-11" db="EMBL/GenBank/DDBJ databases">
        <authorList>
            <person name="Petersen C."/>
        </authorList>
    </citation>
    <scope>NUCLEOTIDE SEQUENCE</scope>
    <source>
        <strain evidence="7">IBT 30761</strain>
    </source>
</reference>
<dbReference type="GO" id="GO:0003677">
    <property type="term" value="F:DNA binding"/>
    <property type="evidence" value="ECO:0007669"/>
    <property type="project" value="InterPro"/>
</dbReference>
<reference evidence="7" key="2">
    <citation type="journal article" date="2023" name="IMA Fungus">
        <title>Comparative genomic study of the Penicillium genus elucidates a diverse pangenome and 15 lateral gene transfer events.</title>
        <authorList>
            <person name="Petersen C."/>
            <person name="Sorensen T."/>
            <person name="Nielsen M.R."/>
            <person name="Sondergaard T.E."/>
            <person name="Sorensen J.L."/>
            <person name="Fitzpatrick D.A."/>
            <person name="Frisvad J.C."/>
            <person name="Nielsen K.L."/>
        </authorList>
    </citation>
    <scope>NUCLEOTIDE SEQUENCE</scope>
    <source>
        <strain evidence="7">IBT 30761</strain>
    </source>
</reference>
<comment type="caution">
    <text evidence="7">The sequence shown here is derived from an EMBL/GenBank/DDBJ whole genome shotgun (WGS) entry which is preliminary data.</text>
</comment>
<dbReference type="GO" id="GO:0008270">
    <property type="term" value="F:zinc ion binding"/>
    <property type="evidence" value="ECO:0007669"/>
    <property type="project" value="InterPro"/>
</dbReference>
<evidence type="ECO:0000256" key="5">
    <source>
        <dbReference type="ARBA" id="ARBA00023242"/>
    </source>
</evidence>
<keyword evidence="8" id="KW-1185">Reference proteome</keyword>
<evidence type="ECO:0000256" key="1">
    <source>
        <dbReference type="ARBA" id="ARBA00004123"/>
    </source>
</evidence>
<dbReference type="Pfam" id="PF04082">
    <property type="entry name" value="Fungal_trans"/>
    <property type="match status" value="1"/>
</dbReference>
<organism evidence="7 8">
    <name type="scientific">Penicillium argentinense</name>
    <dbReference type="NCBI Taxonomy" id="1131581"/>
    <lineage>
        <taxon>Eukaryota</taxon>
        <taxon>Fungi</taxon>
        <taxon>Dikarya</taxon>
        <taxon>Ascomycota</taxon>
        <taxon>Pezizomycotina</taxon>
        <taxon>Eurotiomycetes</taxon>
        <taxon>Eurotiomycetidae</taxon>
        <taxon>Eurotiales</taxon>
        <taxon>Aspergillaceae</taxon>
        <taxon>Penicillium</taxon>
    </lineage>
</organism>
<dbReference type="GeneID" id="81351818"/>
<dbReference type="GO" id="GO:0000981">
    <property type="term" value="F:DNA-binding transcription factor activity, RNA polymerase II-specific"/>
    <property type="evidence" value="ECO:0007669"/>
    <property type="project" value="InterPro"/>
</dbReference>
<evidence type="ECO:0000259" key="6">
    <source>
        <dbReference type="SMART" id="SM00906"/>
    </source>
</evidence>
<gene>
    <name evidence="7" type="ORF">N7532_000335</name>
</gene>
<dbReference type="AlphaFoldDB" id="A0A9W9KN61"/>
<keyword evidence="3" id="KW-0805">Transcription regulation</keyword>
<dbReference type="PANTHER" id="PTHR47338:SF4">
    <property type="entry name" value="ZN(II)2CYS6 TRANSCRIPTION FACTOR (EUROFUNG)"/>
    <property type="match status" value="1"/>
</dbReference>
<keyword evidence="5" id="KW-0539">Nucleus</keyword>
<dbReference type="GO" id="GO:0005634">
    <property type="term" value="C:nucleus"/>
    <property type="evidence" value="ECO:0007669"/>
    <property type="project" value="UniProtKB-SubCell"/>
</dbReference>
<accession>A0A9W9KN61</accession>
<evidence type="ECO:0000256" key="3">
    <source>
        <dbReference type="ARBA" id="ARBA00023015"/>
    </source>
</evidence>
<evidence type="ECO:0000256" key="2">
    <source>
        <dbReference type="ARBA" id="ARBA00022723"/>
    </source>
</evidence>
<proteinExistence type="predicted"/>
<dbReference type="CDD" id="cd12148">
    <property type="entry name" value="fungal_TF_MHR"/>
    <property type="match status" value="1"/>
</dbReference>
<comment type="subcellular location">
    <subcellularLocation>
        <location evidence="1">Nucleus</location>
    </subcellularLocation>
</comment>
<dbReference type="SMART" id="SM00906">
    <property type="entry name" value="Fungal_trans"/>
    <property type="match status" value="1"/>
</dbReference>
<evidence type="ECO:0000313" key="7">
    <source>
        <dbReference type="EMBL" id="KAJ5112290.1"/>
    </source>
</evidence>
<dbReference type="InterPro" id="IPR007219">
    <property type="entry name" value="XnlR_reg_dom"/>
</dbReference>
<name>A0A9W9KN61_9EURO</name>
<feature type="non-terminal residue" evidence="7">
    <location>
        <position position="1"/>
    </location>
</feature>
<dbReference type="EMBL" id="JAPQKI010000001">
    <property type="protein sequence ID" value="KAJ5112290.1"/>
    <property type="molecule type" value="Genomic_DNA"/>
</dbReference>
<evidence type="ECO:0000256" key="4">
    <source>
        <dbReference type="ARBA" id="ARBA00023163"/>
    </source>
</evidence>
<keyword evidence="2" id="KW-0479">Metal-binding</keyword>
<dbReference type="InterPro" id="IPR050815">
    <property type="entry name" value="TF_fung"/>
</dbReference>
<dbReference type="Proteomes" id="UP001149074">
    <property type="component" value="Unassembled WGS sequence"/>
</dbReference>
<feature type="domain" description="Xylanolytic transcriptional activator regulatory" evidence="6">
    <location>
        <begin position="117"/>
        <end position="189"/>
    </location>
</feature>
<dbReference type="PANTHER" id="PTHR47338">
    <property type="entry name" value="ZN(II)2CYS6 TRANSCRIPTION FACTOR (EUROFUNG)-RELATED"/>
    <property type="match status" value="1"/>
</dbReference>
<sequence length="556" mass="62483">ASPTPDRVFLEACDVYFRHCHNKPYGFFNAKLFRNKLAKNQIPLHLRLALIACATRYSSRSQWKERKQSTIDGYARGAWELIMSSPDGLDGNEDVTLIQTLAILGVIDATAGRRRGAWVKIGMAVRISQDLNMMMEPSAEFSDLERDERRNLFWSLYLLDRFVCCSFDRPPAIKDSDCHLDLPKYHDPTTKGSPTTLKQLLSTENRNLSLQPGMFGISVGLASVLGRAVKCMMSKKPVSQPPWQHDSESSLIHTDLEFLKELAIKNSPVLAEPGQPRSQNDLHDSDREQTAHMVLSHTVYHLAHCILSHPFLLALKLQPFPHYEIPGAWLEETRATCLVHAGSLVTVLVEAKAAGYMPVPSVYSYCILLASTIHALYLYSDSSVISASSAEYLRTALDYLSEISELWGNAQMMANALKSFVIQCSRYSDILLCHKPRLHELTQTESTILTAVVDYWTMMDPRNPVFDLAPFNADNFPDFSGVEFGYLTPPTPTALDGVDLNVDDPNYTPHKESHSIDPDILVQYPVSIMSPIPSEDESSPHWDWDSELNAITEKHE</sequence>
<protein>
    <recommendedName>
        <fullName evidence="6">Xylanolytic transcriptional activator regulatory domain-containing protein</fullName>
    </recommendedName>
</protein>
<dbReference type="RefSeq" id="XP_056480063.1">
    <property type="nucleotide sequence ID" value="XM_056612839.1"/>
</dbReference>